<dbReference type="RefSeq" id="WP_050430146.1">
    <property type="nucleotide sequence ID" value="NZ_CP012159.1"/>
</dbReference>
<dbReference type="Proteomes" id="UP000067626">
    <property type="component" value="Chromosome"/>
</dbReference>
<gene>
    <name evidence="2" type="ORF">CMC5_019740</name>
</gene>
<dbReference type="PANTHER" id="PTHR36151">
    <property type="entry name" value="BLR2777 PROTEIN"/>
    <property type="match status" value="1"/>
</dbReference>
<dbReference type="PANTHER" id="PTHR36151:SF3">
    <property type="entry name" value="ER-BOUND OXYGENASE MPAB_MPAB'_RUBBER OXYGENASE CATALYTIC DOMAIN-CONTAINING PROTEIN"/>
    <property type="match status" value="1"/>
</dbReference>
<organism evidence="2 3">
    <name type="scientific">Chondromyces crocatus</name>
    <dbReference type="NCBI Taxonomy" id="52"/>
    <lineage>
        <taxon>Bacteria</taxon>
        <taxon>Pseudomonadati</taxon>
        <taxon>Myxococcota</taxon>
        <taxon>Polyangia</taxon>
        <taxon>Polyangiales</taxon>
        <taxon>Polyangiaceae</taxon>
        <taxon>Chondromyces</taxon>
    </lineage>
</organism>
<proteinExistence type="predicted"/>
<dbReference type="InterPro" id="IPR018713">
    <property type="entry name" value="MPAB/Lcp_cat_dom"/>
</dbReference>
<dbReference type="KEGG" id="ccro:CMC5_019740"/>
<dbReference type="GO" id="GO:0016491">
    <property type="term" value="F:oxidoreductase activity"/>
    <property type="evidence" value="ECO:0007669"/>
    <property type="project" value="InterPro"/>
</dbReference>
<reference evidence="2 3" key="1">
    <citation type="submission" date="2015-07" db="EMBL/GenBank/DDBJ databases">
        <title>Genome analysis of myxobacterium Chondromyces crocatus Cm c5 reveals a high potential for natural compound synthesis and the genetic basis for the loss of fruiting body formation.</title>
        <authorList>
            <person name="Zaburannyi N."/>
            <person name="Bunk B."/>
            <person name="Maier J."/>
            <person name="Overmann J."/>
            <person name="Mueller R."/>
        </authorList>
    </citation>
    <scope>NUCLEOTIDE SEQUENCE [LARGE SCALE GENOMIC DNA]</scope>
    <source>
        <strain evidence="2 3">Cm c5</strain>
    </source>
</reference>
<sequence length="358" mass="39565">MHPSKPKRQPLTPEVRAELAADTARLEACFEHARAHACGDVEGLFGPGSMMWRVFRESISFSAGIEALLLQIALPAVGAGVAQNSNFRSDVIGRARRTFASLAAWVFGDLPTALTMSFKIHKLHARVRGTIPADISPRLAGTPYRANDPPLLFWVHATIIDGSARAYERFVEPLSRVELERYHREANLLAIVMGVPPDQVPPTWADFQAYMQCMLHGDALDVGPTTREIAHTLFNNSLTRGPLDEALTIGLLPEHLRAAFDLPWGPTWQRASDALFASLRVGRQVLPDLLRYLPGYHQARLRVALAEGKPLPWDSRLINRIDHVVDLPLSLKPLPIPDIVEESTSAADVRERISSSNA</sequence>
<accession>A0A0K1EAC3</accession>
<evidence type="ECO:0000313" key="3">
    <source>
        <dbReference type="Proteomes" id="UP000067626"/>
    </source>
</evidence>
<dbReference type="EMBL" id="CP012159">
    <property type="protein sequence ID" value="AKT37831.1"/>
    <property type="molecule type" value="Genomic_DNA"/>
</dbReference>
<evidence type="ECO:0000313" key="2">
    <source>
        <dbReference type="EMBL" id="AKT37831.1"/>
    </source>
</evidence>
<feature type="domain" description="ER-bound oxygenase mpaB/mpaB'/Rubber oxygenase catalytic" evidence="1">
    <location>
        <begin position="52"/>
        <end position="280"/>
    </location>
</feature>
<name>A0A0K1EAC3_CHOCO</name>
<dbReference type="STRING" id="52.CMC5_019740"/>
<keyword evidence="3" id="KW-1185">Reference proteome</keyword>
<evidence type="ECO:0000259" key="1">
    <source>
        <dbReference type="Pfam" id="PF09995"/>
    </source>
</evidence>
<protein>
    <recommendedName>
        <fullName evidence="1">ER-bound oxygenase mpaB/mpaB'/Rubber oxygenase catalytic domain-containing protein</fullName>
    </recommendedName>
</protein>
<dbReference type="AlphaFoldDB" id="A0A0K1EAC3"/>
<dbReference type="Pfam" id="PF09995">
    <property type="entry name" value="MPAB_Lcp_cat"/>
    <property type="match status" value="1"/>
</dbReference>
<dbReference type="OrthoDB" id="108890at2"/>